<keyword evidence="2" id="KW-1185">Reference proteome</keyword>
<dbReference type="RefSeq" id="WP_280762452.1">
    <property type="nucleotide sequence ID" value="NZ_JARXVC010000013.1"/>
</dbReference>
<accession>A0ABT6MFS9</accession>
<evidence type="ECO:0008006" key="3">
    <source>
        <dbReference type="Google" id="ProtNLM"/>
    </source>
</evidence>
<dbReference type="EMBL" id="JARXVC010000013">
    <property type="protein sequence ID" value="MDH6283172.1"/>
    <property type="molecule type" value="Genomic_DNA"/>
</dbReference>
<comment type="caution">
    <text evidence="1">The sequence shown here is derived from an EMBL/GenBank/DDBJ whole genome shotgun (WGS) entry which is preliminary data.</text>
</comment>
<evidence type="ECO:0000313" key="1">
    <source>
        <dbReference type="EMBL" id="MDH6283172.1"/>
    </source>
</evidence>
<organism evidence="1 2">
    <name type="scientific">Prescottella agglutinans</name>
    <dbReference type="NCBI Taxonomy" id="1644129"/>
    <lineage>
        <taxon>Bacteria</taxon>
        <taxon>Bacillati</taxon>
        <taxon>Actinomycetota</taxon>
        <taxon>Actinomycetes</taxon>
        <taxon>Mycobacteriales</taxon>
        <taxon>Nocardiaceae</taxon>
        <taxon>Prescottella</taxon>
    </lineage>
</organism>
<protein>
    <recommendedName>
        <fullName evidence="3">Secreted protein</fullName>
    </recommendedName>
</protein>
<evidence type="ECO:0000313" key="2">
    <source>
        <dbReference type="Proteomes" id="UP001160334"/>
    </source>
</evidence>
<sequence length="180" mass="18259">MTNQSARRAGAAAIAVVGLGTAVVTGGGAVASAQPAPPTSTTMTCSSANPLFWAPSFTWTVTAASGESLRPGGSALEPAILLSGGNELPAPPGGLLPSIGPNWYGTRVSVDWHNTTTGASGRSVSDEAAWQQRPGIPINRTWTGTGTVDFTVTAQTGAAWWFVNPQNAVCRGTISVVPGR</sequence>
<proteinExistence type="predicted"/>
<reference evidence="1 2" key="1">
    <citation type="submission" date="2023-04" db="EMBL/GenBank/DDBJ databases">
        <title>Forest soil microbial communities from Buena Vista Peninsula, Colon Province, Panama.</title>
        <authorList>
            <person name="Bouskill N."/>
        </authorList>
    </citation>
    <scope>NUCLEOTIDE SEQUENCE [LARGE SCALE GENOMIC DNA]</scope>
    <source>
        <strain evidence="1 2">CFH S0262</strain>
    </source>
</reference>
<gene>
    <name evidence="1" type="ORF">M2280_004415</name>
</gene>
<dbReference type="Proteomes" id="UP001160334">
    <property type="component" value="Unassembled WGS sequence"/>
</dbReference>
<name>A0ABT6MFS9_9NOCA</name>